<dbReference type="STRING" id="1120975.SAMN02746064_01237"/>
<proteinExistence type="predicted"/>
<keyword evidence="1" id="KW-0812">Transmembrane</keyword>
<feature type="transmembrane region" description="Helical" evidence="1">
    <location>
        <begin position="165"/>
        <end position="184"/>
    </location>
</feature>
<dbReference type="EMBL" id="FQTU01000007">
    <property type="protein sequence ID" value="SHE80551.1"/>
    <property type="molecule type" value="Genomic_DNA"/>
</dbReference>
<dbReference type="RefSeq" id="WP_073270215.1">
    <property type="nucleotide sequence ID" value="NZ_FQTU01000007.1"/>
</dbReference>
<feature type="transmembrane region" description="Helical" evidence="1">
    <location>
        <begin position="460"/>
        <end position="484"/>
    </location>
</feature>
<reference evidence="3 4" key="1">
    <citation type="submission" date="2016-11" db="EMBL/GenBank/DDBJ databases">
        <authorList>
            <person name="Jaros S."/>
            <person name="Januszkiewicz K."/>
            <person name="Wedrychowicz H."/>
        </authorList>
    </citation>
    <scope>NUCLEOTIDE SEQUENCE [LARGE SCALE GENOMIC DNA]</scope>
    <source>
        <strain evidence="3 4">DSM 14828</strain>
    </source>
</reference>
<gene>
    <name evidence="3" type="ORF">SAMN02746064_01237</name>
</gene>
<dbReference type="PANTHER" id="PTHR35342:SF5">
    <property type="entry name" value="TRICARBOXYLIC TRANSPORT PROTEIN"/>
    <property type="match status" value="1"/>
</dbReference>
<feature type="transmembrane region" description="Helical" evidence="1">
    <location>
        <begin position="312"/>
        <end position="339"/>
    </location>
</feature>
<dbReference type="Proteomes" id="UP000184251">
    <property type="component" value="Unassembled WGS sequence"/>
</dbReference>
<keyword evidence="4" id="KW-1185">Reference proteome</keyword>
<dbReference type="OrthoDB" id="9781349at2"/>
<feature type="domain" description="DUF112" evidence="2">
    <location>
        <begin position="16"/>
        <end position="436"/>
    </location>
</feature>
<organism evidence="3 4">
    <name type="scientific">Alkalibacter saccharofermentans DSM 14828</name>
    <dbReference type="NCBI Taxonomy" id="1120975"/>
    <lineage>
        <taxon>Bacteria</taxon>
        <taxon>Bacillati</taxon>
        <taxon>Bacillota</taxon>
        <taxon>Clostridia</taxon>
        <taxon>Eubacteriales</taxon>
        <taxon>Eubacteriaceae</taxon>
        <taxon>Alkalibacter</taxon>
    </lineage>
</organism>
<sequence>MEWIESLIGVFSPSVLIFLILGVLAGYVIGVLPGLSATMAVAILTPVTFWLRPDQGFAMLIGVFNSAIFAGGISAVLINTPGTPASIASTFDGYAMTQKGQPGLALGLNTIFSCIGGWFGTLVLALAAFPLARFALKFGPTEYFAIAIFGLAMMVSVSGKSIIKGLMIGYLGLLLSTVGADPMFSTPRFTLGVTELFDGISFIPVMIGLFGLGEIWTQMYDGANLEKVERITCLGRIFPTWKEFKACMPGSVIASIISVFVGIIPGAGGDISGIISWDQAKRISKKPEEFGKGSVEGVAVTSLSNNAALGGALITMMTLGVPGEAVSAVLIGALMMYGMDPGPSLFSENAAFVHTFIMLMMVAYVLIMIIGLLSAKHCNIILNVKKELIWMTVIVFCVVGAFSMNSSYIDVVIMAISGFAGFFFRKMNYPLGPIILGLLLGNMAESNFRRSMAMFNGSYTAFFTNPISAVLLTLAALAIVVPLIKHIFKKRENYI</sequence>
<evidence type="ECO:0000256" key="1">
    <source>
        <dbReference type="SAM" id="Phobius"/>
    </source>
</evidence>
<evidence type="ECO:0000259" key="2">
    <source>
        <dbReference type="Pfam" id="PF01970"/>
    </source>
</evidence>
<name>A0A1M4WGZ3_9FIRM</name>
<dbReference type="Pfam" id="PF01970">
    <property type="entry name" value="TctA"/>
    <property type="match status" value="1"/>
</dbReference>
<feature type="transmembrane region" description="Helical" evidence="1">
    <location>
        <begin position="196"/>
        <end position="216"/>
    </location>
</feature>
<keyword evidence="1" id="KW-1133">Transmembrane helix</keyword>
<feature type="transmembrane region" description="Helical" evidence="1">
    <location>
        <begin position="58"/>
        <end position="78"/>
    </location>
</feature>
<accession>A0A1M4WGZ3</accession>
<feature type="transmembrane region" description="Helical" evidence="1">
    <location>
        <begin position="110"/>
        <end position="131"/>
    </location>
</feature>
<protein>
    <submittedName>
        <fullName evidence="3">Putative tricarboxylic transport membrane protein</fullName>
    </submittedName>
</protein>
<dbReference type="InterPro" id="IPR002823">
    <property type="entry name" value="DUF112_TM"/>
</dbReference>
<keyword evidence="1" id="KW-0472">Membrane</keyword>
<feature type="transmembrane region" description="Helical" evidence="1">
    <location>
        <begin position="252"/>
        <end position="277"/>
    </location>
</feature>
<feature type="transmembrane region" description="Helical" evidence="1">
    <location>
        <begin position="7"/>
        <end position="29"/>
    </location>
</feature>
<dbReference type="PANTHER" id="PTHR35342">
    <property type="entry name" value="TRICARBOXYLIC TRANSPORT PROTEIN"/>
    <property type="match status" value="1"/>
</dbReference>
<evidence type="ECO:0000313" key="3">
    <source>
        <dbReference type="EMBL" id="SHE80551.1"/>
    </source>
</evidence>
<feature type="transmembrane region" description="Helical" evidence="1">
    <location>
        <begin position="351"/>
        <end position="375"/>
    </location>
</feature>
<dbReference type="AlphaFoldDB" id="A0A1M4WGZ3"/>
<evidence type="ECO:0000313" key="4">
    <source>
        <dbReference type="Proteomes" id="UP000184251"/>
    </source>
</evidence>